<dbReference type="Proteomes" id="UP001549366">
    <property type="component" value="Unassembled WGS sequence"/>
</dbReference>
<gene>
    <name evidence="1" type="ORF">V5J35_001735</name>
</gene>
<comment type="caution">
    <text evidence="1">The sequence shown here is derived from an EMBL/GenBank/DDBJ whole genome shotgun (WGS) entry which is preliminary data.</text>
</comment>
<evidence type="ECO:0000313" key="2">
    <source>
        <dbReference type="Proteomes" id="UP001549366"/>
    </source>
</evidence>
<name>A0ABV2SFK0_9GAMM</name>
<reference evidence="1 2" key="1">
    <citation type="submission" date="2024-06" db="EMBL/GenBank/DDBJ databases">
        <title>Genomic Encyclopedia of Type Strains, Phase V (KMG-V): Genome sequencing to study the core and pangenomes of soil and plant-associated prokaryotes.</title>
        <authorList>
            <person name="Whitman W."/>
        </authorList>
    </citation>
    <scope>NUCLEOTIDE SEQUENCE [LARGE SCALE GENOMIC DNA]</scope>
    <source>
        <strain evidence="1 2">NE40</strain>
    </source>
</reference>
<keyword evidence="2" id="KW-1185">Reference proteome</keyword>
<protein>
    <submittedName>
        <fullName evidence="1">Uncharacterized protein</fullName>
    </submittedName>
</protein>
<evidence type="ECO:0000313" key="1">
    <source>
        <dbReference type="EMBL" id="MET4756543.1"/>
    </source>
</evidence>
<accession>A0ABV2SFK0</accession>
<dbReference type="EMBL" id="JBEWTB010000002">
    <property type="protein sequence ID" value="MET4756543.1"/>
    <property type="molecule type" value="Genomic_DNA"/>
</dbReference>
<sequence length="286" mass="32749">MGVYPAGQLLSNTFMDIKEIRRHNARLLANRFKTMSRFADAIDQSATYVSRLIGKNPTKAIGGKVAREIEESFDKPHGWLDTYRESLDDQNNKEVFFSKQSATVSSDNDTPISQEKKETRPTVVTSFQRWRKISELEHKAAALLAEAEDEQHKLEKQITSEVEGILAEQRLTLSANIYRNSFDTSHPEWKRIILYIPYKEDAITIYENDLEAINPDALFIALPSAPSHLDLFVVEKEHYGVLLRDHESAPGIRSIEIDTHKKTINTANLENFSNLNERPDGWGDWF</sequence>
<proteinExistence type="predicted"/>
<organism evidence="1 2">
    <name type="scientific">Endozoicomonas lisbonensis</name>
    <dbReference type="NCBI Taxonomy" id="3120522"/>
    <lineage>
        <taxon>Bacteria</taxon>
        <taxon>Pseudomonadati</taxon>
        <taxon>Pseudomonadota</taxon>
        <taxon>Gammaproteobacteria</taxon>
        <taxon>Oceanospirillales</taxon>
        <taxon>Endozoicomonadaceae</taxon>
        <taxon>Endozoicomonas</taxon>
    </lineage>
</organism>